<evidence type="ECO:0000313" key="10">
    <source>
        <dbReference type="Proteomes" id="UP000063063"/>
    </source>
</evidence>
<dbReference type="EC" id="2.4.1.-" evidence="8"/>
<accession>A0A088S3W0</accession>
<proteinExistence type="inferred from homology"/>
<dbReference type="OrthoDB" id="416834at2759"/>
<dbReference type="Proteomes" id="UP000063063">
    <property type="component" value="Chromosome 35"/>
</dbReference>
<evidence type="ECO:0000256" key="2">
    <source>
        <dbReference type="ARBA" id="ARBA00022676"/>
    </source>
</evidence>
<evidence type="ECO:0000256" key="3">
    <source>
        <dbReference type="ARBA" id="ARBA00022679"/>
    </source>
</evidence>
<keyword evidence="10" id="KW-1185">Reference proteome</keyword>
<keyword evidence="5 8" id="KW-0256">Endoplasmic reticulum</keyword>
<dbReference type="GeneID" id="22579152"/>
<keyword evidence="7 8" id="KW-0472">Membrane</keyword>
<dbReference type="VEuPathDB" id="TriTrypDB:LPAL13_350017900"/>
<keyword evidence="2 8" id="KW-0328">Glycosyltransferase</keyword>
<evidence type="ECO:0000256" key="5">
    <source>
        <dbReference type="ARBA" id="ARBA00022824"/>
    </source>
</evidence>
<protein>
    <recommendedName>
        <fullName evidence="8">Mannosyltransferase</fullName>
        <ecNumber evidence="8">2.4.1.-</ecNumber>
    </recommendedName>
</protein>
<keyword evidence="4 8" id="KW-0812">Transmembrane</keyword>
<dbReference type="PANTHER" id="PTHR22760:SF4">
    <property type="entry name" value="GPI MANNOSYLTRANSFERASE 3"/>
    <property type="match status" value="1"/>
</dbReference>
<evidence type="ECO:0000256" key="4">
    <source>
        <dbReference type="ARBA" id="ARBA00022692"/>
    </source>
</evidence>
<dbReference type="RefSeq" id="XP_010703060.1">
    <property type="nucleotide sequence ID" value="XM_010704758.1"/>
</dbReference>
<evidence type="ECO:0000256" key="6">
    <source>
        <dbReference type="ARBA" id="ARBA00022989"/>
    </source>
</evidence>
<keyword evidence="6 8" id="KW-1133">Transmembrane helix</keyword>
<dbReference type="PANTHER" id="PTHR22760">
    <property type="entry name" value="GLYCOSYLTRANSFERASE"/>
    <property type="match status" value="1"/>
</dbReference>
<name>A0A088S3W0_LEIPA</name>
<dbReference type="Pfam" id="PF03901">
    <property type="entry name" value="Glyco_transf_22"/>
    <property type="match status" value="1"/>
</dbReference>
<dbReference type="GO" id="GO:0000026">
    <property type="term" value="F:alpha-1,2-mannosyltransferase activity"/>
    <property type="evidence" value="ECO:0007669"/>
    <property type="project" value="TreeGrafter"/>
</dbReference>
<dbReference type="EMBL" id="CP009404">
    <property type="protein sequence ID" value="AIO02260.2"/>
    <property type="molecule type" value="Genomic_DNA"/>
</dbReference>
<reference evidence="9 10" key="1">
    <citation type="journal article" date="2015" name="Sci. Rep.">
        <title>The genome of Leishmania panamensis: insights into genomics of the L. (Viannia) subgenus.</title>
        <authorList>
            <person name="Llanes A."/>
            <person name="Restrepo C.M."/>
            <person name="Vecchio G.D."/>
            <person name="Anguizola F.J."/>
            <person name="Lleonart R."/>
        </authorList>
    </citation>
    <scope>NUCLEOTIDE SEQUENCE [LARGE SCALE GENOMIC DNA]</scope>
    <source>
        <strain evidence="9 10">MHOM/PA/94/PSC-1</strain>
    </source>
</reference>
<dbReference type="KEGG" id="lpan:LPMP_351230"/>
<evidence type="ECO:0000313" key="9">
    <source>
        <dbReference type="EMBL" id="AIO02260.2"/>
    </source>
</evidence>
<dbReference type="VEuPathDB" id="TriTrypDB:LPMP_351230"/>
<evidence type="ECO:0000256" key="1">
    <source>
        <dbReference type="ARBA" id="ARBA00004477"/>
    </source>
</evidence>
<dbReference type="AlphaFoldDB" id="A0A088S3W0"/>
<comment type="similarity">
    <text evidence="8">Belongs to the glycosyltransferase 22 family.</text>
</comment>
<evidence type="ECO:0000256" key="7">
    <source>
        <dbReference type="ARBA" id="ARBA00023136"/>
    </source>
</evidence>
<dbReference type="GO" id="GO:0005789">
    <property type="term" value="C:endoplasmic reticulum membrane"/>
    <property type="evidence" value="ECO:0007669"/>
    <property type="project" value="UniProtKB-SubCell"/>
</dbReference>
<dbReference type="eggNOG" id="KOG1771">
    <property type="taxonomic scope" value="Eukaryota"/>
</dbReference>
<gene>
    <name evidence="9" type="primary">GPI10</name>
    <name evidence="9" type="ORF">LPMP_351230</name>
</gene>
<organism evidence="9 10">
    <name type="scientific">Leishmania panamensis</name>
    <dbReference type="NCBI Taxonomy" id="5679"/>
    <lineage>
        <taxon>Eukaryota</taxon>
        <taxon>Discoba</taxon>
        <taxon>Euglenozoa</taxon>
        <taxon>Kinetoplastea</taxon>
        <taxon>Metakinetoplastina</taxon>
        <taxon>Trypanosomatida</taxon>
        <taxon>Trypanosomatidae</taxon>
        <taxon>Leishmaniinae</taxon>
        <taxon>Leishmania</taxon>
        <taxon>Leishmania guyanensis species complex</taxon>
    </lineage>
</organism>
<evidence type="ECO:0000256" key="8">
    <source>
        <dbReference type="RuleBase" id="RU363075"/>
    </source>
</evidence>
<sequence length="622" mass="70171">MDVLTVFSLWPRPLRSWRVLAVLLLYRIALCLTLRTAESPDEWWQSEEVAYHMVFGHGHLTWEWHESIRSYAFPAIFACPLFVLKWTGTDTAMTVWAANRCVQAVIFFAQDCTMLALAQRLDDLRCGLDLSTSGRGAGSFSPSSAPSSSTKTAGGIPTIASTTLAMLVVEWFLNNTGVRGYSNVAESLFFLLSLYQARYSTFLLCAGAACAVRATAAIAVLPVFMVHIFRLCRRKGIARGLAVLAPLTVSALASVSAAVCLVDYVFYDRLVFTPYKFLKVNVLMGVSKYFGVHPPYWYLVVLPVMAAPFVFFLAWAPVCWKRMQVAEGHHVSGSTRYADHTLLTCTSSRTLRQEIKRWVFVGVLSLMLYSLVDHKEMRFVYFLLPILLVLSSVVVVDLCTSSLSAQKNSSSVQSVRWSLVVPSAATARRLFTLCWVANVALTIVLLYGYRRGSPTLWRKIRDADWHFRHLEVLTHCYATPGFAQLHGKVDRLELVDCPVKLDPVLGVREVTHDLLFREQQKAYALWRYLRLPSKLDVEEVGMESEKKLSKGAWWRGAHHLMPAAEPPVLPDGIVLFQNTAISLEADLLRPMGYRLIAVVFHTPYSFEQDEDRYLELWSREVT</sequence>
<keyword evidence="3 9" id="KW-0808">Transferase</keyword>
<dbReference type="InterPro" id="IPR005599">
    <property type="entry name" value="GPI_mannosylTrfase"/>
</dbReference>
<dbReference type="GO" id="GO:0006506">
    <property type="term" value="P:GPI anchor biosynthetic process"/>
    <property type="evidence" value="ECO:0007669"/>
    <property type="project" value="TreeGrafter"/>
</dbReference>
<comment type="subcellular location">
    <subcellularLocation>
        <location evidence="1 8">Endoplasmic reticulum membrane</location>
        <topology evidence="1 8">Multi-pass membrane protein</topology>
    </subcellularLocation>
</comment>